<dbReference type="EMBL" id="JAIFTH010000326">
    <property type="protein sequence ID" value="KAG9509808.1"/>
    <property type="molecule type" value="Genomic_DNA"/>
</dbReference>
<evidence type="ECO:0000256" key="1">
    <source>
        <dbReference type="SAM" id="MobiDB-lite"/>
    </source>
</evidence>
<accession>A0ABQ7S8Q4</accession>
<sequence length="275" mass="30877">MANPNDEKGKAPEFVAIMLKRESQEPITSRHRLAKWVSRISKGFVKKLSTDSQKYSRFATRLHLGNVDRAGRALKEYFLIALPNDLACWNDASPSDVEEAILKVIAPIPVDHVWYELRLYASSFLTLTSDSESESQDSDKDPYMPALRPEKEHIEFGKDEIDEMLPSLDSPRNETTAEHIMSVDEIEQSLLNPADTSSRDGESSSSESEAEKETTQPEPTNFIEKRVPAPQTPPENRANNQGHKRADDDSDSDIEIIGSFPGWLEPGRSRSHGRA</sequence>
<protein>
    <submittedName>
        <fullName evidence="2">Uncharacterized protein</fullName>
    </submittedName>
</protein>
<evidence type="ECO:0000313" key="3">
    <source>
        <dbReference type="Proteomes" id="UP000825002"/>
    </source>
</evidence>
<name>A0ABQ7S8Q4_9ACAR</name>
<comment type="caution">
    <text evidence="2">The sequence shown here is derived from an EMBL/GenBank/DDBJ whole genome shotgun (WGS) entry which is preliminary data.</text>
</comment>
<organism evidence="2 3">
    <name type="scientific">Fragariocoptes setiger</name>
    <dbReference type="NCBI Taxonomy" id="1670756"/>
    <lineage>
        <taxon>Eukaryota</taxon>
        <taxon>Metazoa</taxon>
        <taxon>Ecdysozoa</taxon>
        <taxon>Arthropoda</taxon>
        <taxon>Chelicerata</taxon>
        <taxon>Arachnida</taxon>
        <taxon>Acari</taxon>
        <taxon>Acariformes</taxon>
        <taxon>Trombidiformes</taxon>
        <taxon>Prostigmata</taxon>
        <taxon>Eupodina</taxon>
        <taxon>Eriophyoidea</taxon>
        <taxon>Phytoptidae</taxon>
        <taxon>Fragariocoptes</taxon>
    </lineage>
</organism>
<evidence type="ECO:0000313" key="2">
    <source>
        <dbReference type="EMBL" id="KAG9509808.1"/>
    </source>
</evidence>
<proteinExistence type="predicted"/>
<feature type="region of interest" description="Disordered" evidence="1">
    <location>
        <begin position="190"/>
        <end position="275"/>
    </location>
</feature>
<gene>
    <name evidence="2" type="ORF">GZH46_01663</name>
</gene>
<keyword evidence="3" id="KW-1185">Reference proteome</keyword>
<reference evidence="2 3" key="1">
    <citation type="submission" date="2020-10" db="EMBL/GenBank/DDBJ databases">
        <authorList>
            <person name="Klimov P.B."/>
            <person name="Dyachkov S.M."/>
            <person name="Chetverikov P.E."/>
        </authorList>
    </citation>
    <scope>NUCLEOTIDE SEQUENCE [LARGE SCALE GENOMIC DNA]</scope>
    <source>
        <strain evidence="2">BMOC 18-1129-001#AD2665</strain>
        <tissue evidence="2">Entire mites</tissue>
    </source>
</reference>
<dbReference type="Proteomes" id="UP000825002">
    <property type="component" value="Unassembled WGS sequence"/>
</dbReference>